<accession>A0A436ZMT0</accession>
<keyword evidence="2" id="KW-1185">Reference proteome</keyword>
<gene>
    <name evidence="1" type="ORF">DFL_008112</name>
</gene>
<comment type="caution">
    <text evidence="1">The sequence shown here is derived from an EMBL/GenBank/DDBJ whole genome shotgun (WGS) entry which is preliminary data.</text>
</comment>
<proteinExistence type="predicted"/>
<dbReference type="SUPFAM" id="SSF56112">
    <property type="entry name" value="Protein kinase-like (PK-like)"/>
    <property type="match status" value="1"/>
</dbReference>
<dbReference type="GeneID" id="93590423"/>
<dbReference type="VEuPathDB" id="FungiDB:DFL_008112"/>
<dbReference type="Gene3D" id="1.10.510.10">
    <property type="entry name" value="Transferase(Phosphotransferase) domain 1"/>
    <property type="match status" value="1"/>
</dbReference>
<name>A0A436ZMT0_ARTFL</name>
<dbReference type="EMBL" id="SAEB01000012">
    <property type="protein sequence ID" value="RVD80207.1"/>
    <property type="molecule type" value="Genomic_DNA"/>
</dbReference>
<protein>
    <recommendedName>
        <fullName evidence="3">Protein kinase domain-containing protein</fullName>
    </recommendedName>
</protein>
<dbReference type="STRING" id="97331.A0A436ZMT0"/>
<evidence type="ECO:0000313" key="2">
    <source>
        <dbReference type="Proteomes" id="UP000283090"/>
    </source>
</evidence>
<organism evidence="1 2">
    <name type="scientific">Arthrobotrys flagrans</name>
    <name type="common">Nematode-trapping fungus</name>
    <name type="synonym">Trichothecium flagrans</name>
    <dbReference type="NCBI Taxonomy" id="97331"/>
    <lineage>
        <taxon>Eukaryota</taxon>
        <taxon>Fungi</taxon>
        <taxon>Dikarya</taxon>
        <taxon>Ascomycota</taxon>
        <taxon>Pezizomycotina</taxon>
        <taxon>Orbiliomycetes</taxon>
        <taxon>Orbiliales</taxon>
        <taxon>Orbiliaceae</taxon>
        <taxon>Arthrobotrys</taxon>
    </lineage>
</organism>
<evidence type="ECO:0008006" key="3">
    <source>
        <dbReference type="Google" id="ProtNLM"/>
    </source>
</evidence>
<sequence>MTTSKHLMFVEERYKDEGKYTQKRTRADIDDDHMPMMAELLGTPPAWMIKKWDISSLPNMDWKSVTPEGNLHERIMQDRPASMSNAKAALFEDFMRQALTWDYRYRATATELVQHAWFQSILSEKDRLHLAQLAKSTSHCSETFTQLTNELNSWLTRFMSPWIKKKELEAQPTTEVKVLGSILDVEAWEI</sequence>
<dbReference type="AlphaFoldDB" id="A0A436ZMT0"/>
<reference evidence="1 2" key="1">
    <citation type="submission" date="2019-01" db="EMBL/GenBank/DDBJ databases">
        <title>Intercellular communication is required for trap formation in the nematode-trapping fungus Duddingtonia flagrans.</title>
        <authorList>
            <person name="Youssar L."/>
            <person name="Wernet V."/>
            <person name="Hensel N."/>
            <person name="Hildebrandt H.-G."/>
            <person name="Fischer R."/>
        </authorList>
    </citation>
    <scope>NUCLEOTIDE SEQUENCE [LARGE SCALE GENOMIC DNA]</scope>
    <source>
        <strain evidence="1 2">CBS H-5679</strain>
    </source>
</reference>
<evidence type="ECO:0000313" key="1">
    <source>
        <dbReference type="EMBL" id="RVD80207.1"/>
    </source>
</evidence>
<dbReference type="RefSeq" id="XP_067485751.1">
    <property type="nucleotide sequence ID" value="XM_067637799.1"/>
</dbReference>
<dbReference type="Proteomes" id="UP000283090">
    <property type="component" value="Unassembled WGS sequence"/>
</dbReference>
<dbReference type="InterPro" id="IPR011009">
    <property type="entry name" value="Kinase-like_dom_sf"/>
</dbReference>
<dbReference type="OrthoDB" id="5979581at2759"/>